<gene>
    <name evidence="2" type="ORF">IB286_10205</name>
</gene>
<accession>A0A927C4D4</accession>
<comment type="caution">
    <text evidence="2">The sequence shown here is derived from an EMBL/GenBank/DDBJ whole genome shotgun (WGS) entry which is preliminary data.</text>
</comment>
<dbReference type="AlphaFoldDB" id="A0A927C4D4"/>
<dbReference type="SUPFAM" id="SSF53756">
    <property type="entry name" value="UDP-Glycosyltransferase/glycogen phosphorylase"/>
    <property type="match status" value="1"/>
</dbReference>
<name>A0A927C4D4_9GAMM</name>
<dbReference type="Pfam" id="PF13524">
    <property type="entry name" value="Glyco_trans_1_2"/>
    <property type="match status" value="1"/>
</dbReference>
<evidence type="ECO:0000313" key="2">
    <source>
        <dbReference type="EMBL" id="MBD2859376.1"/>
    </source>
</evidence>
<evidence type="ECO:0000313" key="3">
    <source>
        <dbReference type="Proteomes" id="UP000610558"/>
    </source>
</evidence>
<evidence type="ECO:0000259" key="1">
    <source>
        <dbReference type="Pfam" id="PF13524"/>
    </source>
</evidence>
<feature type="domain" description="Spore protein YkvP/CgeB glycosyl transferase-like" evidence="1">
    <location>
        <begin position="192"/>
        <end position="312"/>
    </location>
</feature>
<reference evidence="2" key="1">
    <citation type="submission" date="2020-09" db="EMBL/GenBank/DDBJ databases">
        <authorList>
            <person name="Yoon J.-W."/>
        </authorList>
    </citation>
    <scope>NUCLEOTIDE SEQUENCE</scope>
    <source>
        <strain evidence="2">KMU-158</strain>
    </source>
</reference>
<dbReference type="EMBL" id="JACXLD010000005">
    <property type="protein sequence ID" value="MBD2859376.1"/>
    <property type="molecule type" value="Genomic_DNA"/>
</dbReference>
<sequence>MRVLHITYNRLRSYGANRVSWAQKLEFGLIRDEHYVQDFSDRDVASFSAPLGIRELGFKKANKRLLELSEAFEPDLVIVGHTDIVTLESLREIRRQNPGCLIIHCNCDPLFVPNNDERIARLATEVDAVFVTTGRRELKRYEGLGARLYHIPNPVDGSVENLDNSQKTDLDIDLLFCGNETKHTKRYEMLSRFREQLKDEMNFKTYGYFGEPTVWGRDYDRVLARTRMALNLNRQDNEYWYSSDRMAQLAGNGVLFFTHSATRFDELLPEESAVYFDDEDSLLAGIREFHHDDDKRRHWASRAREFFHQEINSQLCSRFMIEAATETPFSHDYVWARDINLDGSMK</sequence>
<organism evidence="2 3">
    <name type="scientific">Spongiibacter pelagi</name>
    <dbReference type="NCBI Taxonomy" id="2760804"/>
    <lineage>
        <taxon>Bacteria</taxon>
        <taxon>Pseudomonadati</taxon>
        <taxon>Pseudomonadota</taxon>
        <taxon>Gammaproteobacteria</taxon>
        <taxon>Cellvibrionales</taxon>
        <taxon>Spongiibacteraceae</taxon>
        <taxon>Spongiibacter</taxon>
    </lineage>
</organism>
<dbReference type="Proteomes" id="UP000610558">
    <property type="component" value="Unassembled WGS sequence"/>
</dbReference>
<proteinExistence type="predicted"/>
<dbReference type="RefSeq" id="WP_190765164.1">
    <property type="nucleotide sequence ID" value="NZ_JACXLD010000005.1"/>
</dbReference>
<keyword evidence="3" id="KW-1185">Reference proteome</keyword>
<protein>
    <submittedName>
        <fullName evidence="2">Glycosyltransferase family 1 protein</fullName>
    </submittedName>
</protein>
<dbReference type="InterPro" id="IPR055259">
    <property type="entry name" value="YkvP/CgeB_Glyco_trans-like"/>
</dbReference>